<keyword evidence="2" id="KW-1185">Reference proteome</keyword>
<gene>
    <name evidence="1" type="ORF">BJI67_08635</name>
</gene>
<evidence type="ECO:0000313" key="2">
    <source>
        <dbReference type="Proteomes" id="UP000095342"/>
    </source>
</evidence>
<organism evidence="1 2">
    <name type="scientific">Acidihalobacter aeolianus</name>
    <dbReference type="NCBI Taxonomy" id="2792603"/>
    <lineage>
        <taxon>Bacteria</taxon>
        <taxon>Pseudomonadati</taxon>
        <taxon>Pseudomonadota</taxon>
        <taxon>Gammaproteobacteria</taxon>
        <taxon>Chromatiales</taxon>
        <taxon>Ectothiorhodospiraceae</taxon>
        <taxon>Acidihalobacter</taxon>
    </lineage>
</organism>
<reference evidence="1 2" key="1">
    <citation type="submission" date="2016-09" db="EMBL/GenBank/DDBJ databases">
        <title>Acidihalobacter prosperus V6 (DSM14174).</title>
        <authorList>
            <person name="Khaleque H.N."/>
            <person name="Ramsay J.P."/>
            <person name="Murphy R.J.T."/>
            <person name="Kaksonen A.H."/>
            <person name="Boxall N.J."/>
            <person name="Watkin E.L.J."/>
        </authorList>
    </citation>
    <scope>NUCLEOTIDE SEQUENCE [LARGE SCALE GENOMIC DNA]</scope>
    <source>
        <strain evidence="1 2">V6</strain>
    </source>
</reference>
<name>A0A1D8K817_9GAMM</name>
<dbReference type="AlphaFoldDB" id="A0A1D8K817"/>
<proteinExistence type="predicted"/>
<dbReference type="Proteomes" id="UP000095342">
    <property type="component" value="Chromosome"/>
</dbReference>
<protein>
    <submittedName>
        <fullName evidence="1">Uncharacterized protein</fullName>
    </submittedName>
</protein>
<evidence type="ECO:0000313" key="1">
    <source>
        <dbReference type="EMBL" id="AOV17115.1"/>
    </source>
</evidence>
<dbReference type="KEGG" id="aaeo:BJI67_08635"/>
<accession>A0A1D8K817</accession>
<sequence>MARQRLRSAARAEPWALRLLEPANRPLLLAFATGLAAGGMPLARRWLHRRLLRALPRPR</sequence>
<dbReference type="EMBL" id="CP017448">
    <property type="protein sequence ID" value="AOV17115.1"/>
    <property type="molecule type" value="Genomic_DNA"/>
</dbReference>